<dbReference type="SUPFAM" id="SSF141523">
    <property type="entry name" value="L,D-transpeptidase catalytic domain-like"/>
    <property type="match status" value="1"/>
</dbReference>
<dbReference type="GO" id="GO:0071555">
    <property type="term" value="P:cell wall organization"/>
    <property type="evidence" value="ECO:0007669"/>
    <property type="project" value="UniProtKB-UniRule"/>
</dbReference>
<dbReference type="GO" id="GO:0004180">
    <property type="term" value="F:carboxypeptidase activity"/>
    <property type="evidence" value="ECO:0007669"/>
    <property type="project" value="UniProtKB-ARBA"/>
</dbReference>
<accession>A0A072N191</accession>
<dbReference type="InterPro" id="IPR052905">
    <property type="entry name" value="LD-transpeptidase_YkuD-like"/>
</dbReference>
<keyword evidence="5 7" id="KW-0573">Peptidoglycan synthesis</keyword>
<dbReference type="InterPro" id="IPR002477">
    <property type="entry name" value="Peptidoglycan-bd-like"/>
</dbReference>
<evidence type="ECO:0000313" key="10">
    <source>
        <dbReference type="EMBL" id="KEF31276.1"/>
    </source>
</evidence>
<comment type="similarity">
    <text evidence="2">Belongs to the YkuD family.</text>
</comment>
<evidence type="ECO:0000256" key="7">
    <source>
        <dbReference type="PROSITE-ProRule" id="PRU01373"/>
    </source>
</evidence>
<dbReference type="Proteomes" id="UP000035057">
    <property type="component" value="Unassembled WGS sequence"/>
</dbReference>
<dbReference type="PATRIC" id="fig|1137280.3.peg.1437"/>
<feature type="domain" description="L,D-TPase catalytic" evidence="9">
    <location>
        <begin position="342"/>
        <end position="517"/>
    </location>
</feature>
<feature type="region of interest" description="Disordered" evidence="8">
    <location>
        <begin position="1"/>
        <end position="22"/>
    </location>
</feature>
<evidence type="ECO:0000256" key="2">
    <source>
        <dbReference type="ARBA" id="ARBA00005992"/>
    </source>
</evidence>
<organism evidence="10 11">
    <name type="scientific">Marinobacter nitratireducens</name>
    <dbReference type="NCBI Taxonomy" id="1137280"/>
    <lineage>
        <taxon>Bacteria</taxon>
        <taxon>Pseudomonadati</taxon>
        <taxon>Pseudomonadota</taxon>
        <taxon>Gammaproteobacteria</taxon>
        <taxon>Pseudomonadales</taxon>
        <taxon>Marinobacteraceae</taxon>
        <taxon>Marinobacter</taxon>
    </lineage>
</organism>
<dbReference type="Gene3D" id="1.10.101.10">
    <property type="entry name" value="PGBD-like superfamily/PGBD"/>
    <property type="match status" value="1"/>
</dbReference>
<dbReference type="UniPathway" id="UPA00219"/>
<evidence type="ECO:0000256" key="1">
    <source>
        <dbReference type="ARBA" id="ARBA00004752"/>
    </source>
</evidence>
<dbReference type="Gene3D" id="2.40.440.10">
    <property type="entry name" value="L,D-transpeptidase catalytic domain-like"/>
    <property type="match status" value="1"/>
</dbReference>
<dbReference type="PANTHER" id="PTHR41533">
    <property type="entry name" value="L,D-TRANSPEPTIDASE HI_1667-RELATED"/>
    <property type="match status" value="1"/>
</dbReference>
<sequence length="569" mass="63644">MVHWRVGDFNGPGNGGTNSEREPNYDAGKICRILTENSETAIRMYVFYTKHHVRSLLKALLLLACLLPAAVSASFRMEPEDCVALPKDTGALGEAVSGFGKTMGDDFWNSEPRLSALIAQLQTLEDDGLAPADYYVPVLKDIRDFQGTWGVVLACDAELASYAYLSALADLRFGRQEAQTTDEIWYAPMLGERRKLSALNALATLGRDSLAQAFDEARPDSTRYTNLREAYLSARENLPESWPRIPAGATLEQGQDSPRVSALKQRLLAEQYLEGSDASGSLFDESVTRAIEAFQRRHYLDVDGKVGAQTLAQLNVQPAERLSQIRSNLERLRRLAADMDDTLLLVDIAAARLEFYDKGELAWSGRAQVGRPLRQTPKLKSVITHITVNPSWTIPTSIFVRDQLPRIRRNPDYLDQRNIHIYNFQGEELSVSDVNWNNPRGIRLRQAPGPNNALGEVVIRFSNPFAVYLHDTPSDWLFNTNDRFYSSGCVRVEDAMTLAQTLFEVSSPKAWQEVERVRASGASENVHLPRGIPVLMAYWTAEADANGVLSYRPDPYRDDPAMLANLMDE</sequence>
<keyword evidence="3" id="KW-0808">Transferase</keyword>
<dbReference type="InterPro" id="IPR036366">
    <property type="entry name" value="PGBDSf"/>
</dbReference>
<evidence type="ECO:0000313" key="11">
    <source>
        <dbReference type="Proteomes" id="UP000035057"/>
    </source>
</evidence>
<feature type="active site" description="Proton donor/acceptor" evidence="7">
    <location>
        <position position="470"/>
    </location>
</feature>
<dbReference type="Pfam" id="PF20142">
    <property type="entry name" value="Scaffold"/>
    <property type="match status" value="1"/>
</dbReference>
<dbReference type="PROSITE" id="PS52029">
    <property type="entry name" value="LD_TPASE"/>
    <property type="match status" value="1"/>
</dbReference>
<feature type="active site" description="Nucleophile" evidence="7">
    <location>
        <position position="489"/>
    </location>
</feature>
<dbReference type="InterPro" id="IPR045380">
    <property type="entry name" value="LD_TPept_scaffold_dom"/>
</dbReference>
<evidence type="ECO:0000256" key="4">
    <source>
        <dbReference type="ARBA" id="ARBA00022960"/>
    </source>
</evidence>
<dbReference type="InterPro" id="IPR038063">
    <property type="entry name" value="Transpep_catalytic_dom"/>
</dbReference>
<evidence type="ECO:0000256" key="5">
    <source>
        <dbReference type="ARBA" id="ARBA00022984"/>
    </source>
</evidence>
<reference evidence="10 11" key="1">
    <citation type="submission" date="2012-12" db="EMBL/GenBank/DDBJ databases">
        <title>Genome assembly of Marinobacter sp. AK21.</title>
        <authorList>
            <person name="Khatri I."/>
            <person name="Kumar R."/>
            <person name="Vaidya B."/>
            <person name="Subramanian S."/>
            <person name="Pinnaka A."/>
        </authorList>
    </citation>
    <scope>NUCLEOTIDE SEQUENCE [LARGE SCALE GENOMIC DNA]</scope>
    <source>
        <strain evidence="10 11">AK21</strain>
    </source>
</reference>
<dbReference type="GO" id="GO:0009252">
    <property type="term" value="P:peptidoglycan biosynthetic process"/>
    <property type="evidence" value="ECO:0007669"/>
    <property type="project" value="UniProtKB-UniPathway"/>
</dbReference>
<dbReference type="STRING" id="1137280.D777_01625"/>
<dbReference type="AlphaFoldDB" id="A0A072N191"/>
<evidence type="ECO:0000256" key="8">
    <source>
        <dbReference type="SAM" id="MobiDB-lite"/>
    </source>
</evidence>
<comment type="pathway">
    <text evidence="1 7">Cell wall biogenesis; peptidoglycan biosynthesis.</text>
</comment>
<dbReference type="EMBL" id="ANIE01000005">
    <property type="protein sequence ID" value="KEF31276.1"/>
    <property type="molecule type" value="Genomic_DNA"/>
</dbReference>
<name>A0A072N191_9GAMM</name>
<keyword evidence="6 7" id="KW-0961">Cell wall biogenesis/degradation</keyword>
<dbReference type="GO" id="GO:0016740">
    <property type="term" value="F:transferase activity"/>
    <property type="evidence" value="ECO:0007669"/>
    <property type="project" value="UniProtKB-KW"/>
</dbReference>
<comment type="caution">
    <text evidence="10">The sequence shown here is derived from an EMBL/GenBank/DDBJ whole genome shotgun (WGS) entry which is preliminary data.</text>
</comment>
<dbReference type="Pfam" id="PF03734">
    <property type="entry name" value="YkuD"/>
    <property type="match status" value="1"/>
</dbReference>
<proteinExistence type="inferred from homology"/>
<evidence type="ECO:0000259" key="9">
    <source>
        <dbReference type="PROSITE" id="PS52029"/>
    </source>
</evidence>
<dbReference type="InterPro" id="IPR036365">
    <property type="entry name" value="PGBD-like_sf"/>
</dbReference>
<keyword evidence="4 7" id="KW-0133">Cell shape</keyword>
<evidence type="ECO:0000256" key="6">
    <source>
        <dbReference type="ARBA" id="ARBA00023316"/>
    </source>
</evidence>
<protein>
    <recommendedName>
        <fullName evidence="9">L,D-TPase catalytic domain-containing protein</fullName>
    </recommendedName>
</protein>
<gene>
    <name evidence="10" type="ORF">D777_01625</name>
</gene>
<dbReference type="InterPro" id="IPR005490">
    <property type="entry name" value="LD_TPept_cat_dom"/>
</dbReference>
<dbReference type="GO" id="GO:0008360">
    <property type="term" value="P:regulation of cell shape"/>
    <property type="evidence" value="ECO:0007669"/>
    <property type="project" value="UniProtKB-UniRule"/>
</dbReference>
<dbReference type="Pfam" id="PF01471">
    <property type="entry name" value="PG_binding_1"/>
    <property type="match status" value="1"/>
</dbReference>
<evidence type="ECO:0000256" key="3">
    <source>
        <dbReference type="ARBA" id="ARBA00022679"/>
    </source>
</evidence>
<dbReference type="CDD" id="cd16913">
    <property type="entry name" value="YkuD_like"/>
    <property type="match status" value="1"/>
</dbReference>
<dbReference type="PANTHER" id="PTHR41533:SF2">
    <property type="entry name" value="BLR7131 PROTEIN"/>
    <property type="match status" value="1"/>
</dbReference>
<keyword evidence="11" id="KW-1185">Reference proteome</keyword>
<dbReference type="SUPFAM" id="SSF47090">
    <property type="entry name" value="PGBD-like"/>
    <property type="match status" value="1"/>
</dbReference>